<organism evidence="5 6">
    <name type="scientific">Vibrio europaeus</name>
    <dbReference type="NCBI Taxonomy" id="300876"/>
    <lineage>
        <taxon>Bacteria</taxon>
        <taxon>Pseudomonadati</taxon>
        <taxon>Pseudomonadota</taxon>
        <taxon>Gammaproteobacteria</taxon>
        <taxon>Vibrionales</taxon>
        <taxon>Vibrionaceae</taxon>
        <taxon>Vibrio</taxon>
        <taxon>Vibrio oreintalis group</taxon>
    </lineage>
</organism>
<keyword evidence="7" id="KW-1185">Reference proteome</keyword>
<dbReference type="Gene3D" id="1.10.10.10">
    <property type="entry name" value="Winged helix-like DNA-binding domain superfamily/Winged helix DNA-binding domain"/>
    <property type="match status" value="1"/>
</dbReference>
<dbReference type="GeneID" id="78078731"/>
<dbReference type="AlphaFoldDB" id="A0A178J542"/>
<dbReference type="PROSITE" id="PS51755">
    <property type="entry name" value="OMPR_PHOB"/>
    <property type="match status" value="1"/>
</dbReference>
<dbReference type="RefSeq" id="WP_069669718.1">
    <property type="nucleotide sequence ID" value="NZ_JAPFIM010000025.1"/>
</dbReference>
<accession>A0A178J542</accession>
<reference evidence="5 6" key="1">
    <citation type="submission" date="2016-03" db="EMBL/GenBank/DDBJ databases">
        <title>Draft genome sequence of the Vibrio tubiashii subs. europaeus.</title>
        <authorList>
            <person name="Spinard E."/>
            <person name="Dubert J."/>
            <person name="Nelson D.R."/>
            <person name="Barja J.L."/>
        </authorList>
    </citation>
    <scope>NUCLEOTIDE SEQUENCE [LARGE SCALE GENOMIC DNA]</scope>
    <source>
        <strain evidence="6">PP-638</strain>
        <strain evidence="5">PP2-638</strain>
        <plasmid evidence="5">p251_like</plasmid>
    </source>
</reference>
<dbReference type="SMART" id="SM00862">
    <property type="entry name" value="Trans_reg_C"/>
    <property type="match status" value="1"/>
</dbReference>
<comment type="caution">
    <text evidence="5">The sequence shown here is derived from an EMBL/GenBank/DDBJ whole genome shotgun (WGS) entry which is preliminary data.</text>
</comment>
<dbReference type="InterPro" id="IPR036388">
    <property type="entry name" value="WH-like_DNA-bd_sf"/>
</dbReference>
<dbReference type="CDD" id="cd00383">
    <property type="entry name" value="trans_reg_C"/>
    <property type="match status" value="1"/>
</dbReference>
<reference evidence="4" key="2">
    <citation type="submission" date="2022-11" db="EMBL/GenBank/DDBJ databases">
        <title>Role of the vibriolysin VemA secreted by the emergent pathogen Vibrio europaeus in the colonization of Manila clam mucus.</title>
        <authorList>
            <person name="Martinez C."/>
            <person name="Rodriguez S."/>
            <person name="Vences A."/>
            <person name="Barja J.L."/>
            <person name="Toranzo A.E."/>
            <person name="Dubert J."/>
        </authorList>
    </citation>
    <scope>NUCLEOTIDE SEQUENCE</scope>
    <source>
        <strain evidence="4">3454</strain>
    </source>
</reference>
<gene>
    <name evidence="5" type="ORF">AZ468_23680</name>
    <name evidence="4" type="ORF">OPW20_25330</name>
</gene>
<feature type="domain" description="OmpR/PhoB-type" evidence="3">
    <location>
        <begin position="1"/>
        <end position="104"/>
    </location>
</feature>
<evidence type="ECO:0000313" key="5">
    <source>
        <dbReference type="EMBL" id="OAM96698.1"/>
    </source>
</evidence>
<evidence type="ECO:0000313" key="6">
    <source>
        <dbReference type="Proteomes" id="UP000094761"/>
    </source>
</evidence>
<feature type="DNA-binding region" description="OmpR/PhoB-type" evidence="2">
    <location>
        <begin position="1"/>
        <end position="104"/>
    </location>
</feature>
<evidence type="ECO:0000259" key="3">
    <source>
        <dbReference type="PROSITE" id="PS51755"/>
    </source>
</evidence>
<evidence type="ECO:0000256" key="2">
    <source>
        <dbReference type="PROSITE-ProRule" id="PRU01091"/>
    </source>
</evidence>
<evidence type="ECO:0000313" key="4">
    <source>
        <dbReference type="EMBL" id="MDC5743391.1"/>
    </source>
</evidence>
<keyword evidence="1 2" id="KW-0238">DNA-binding</keyword>
<dbReference type="Proteomes" id="UP001150001">
    <property type="component" value="Unassembled WGS sequence"/>
</dbReference>
<geneLocation type="plasmid" evidence="5">
    <name>p251_like</name>
</geneLocation>
<dbReference type="EMBL" id="LUAX01000008">
    <property type="protein sequence ID" value="OAM96698.1"/>
    <property type="molecule type" value="Genomic_DNA"/>
</dbReference>
<dbReference type="Pfam" id="PF00486">
    <property type="entry name" value="Trans_reg_C"/>
    <property type="match status" value="1"/>
</dbReference>
<dbReference type="InterPro" id="IPR001867">
    <property type="entry name" value="OmpR/PhoB-type_DNA-bd"/>
</dbReference>
<protein>
    <submittedName>
        <fullName evidence="4">Winged helix-turn-helix domain-containing protein</fullName>
    </submittedName>
</protein>
<dbReference type="GO" id="GO:0000160">
    <property type="term" value="P:phosphorelay signal transduction system"/>
    <property type="evidence" value="ECO:0007669"/>
    <property type="project" value="InterPro"/>
</dbReference>
<keyword evidence="5" id="KW-0614">Plasmid</keyword>
<proteinExistence type="predicted"/>
<dbReference type="EMBL" id="JAPFIT010000033">
    <property type="protein sequence ID" value="MDC5743391.1"/>
    <property type="molecule type" value="Genomic_DNA"/>
</dbReference>
<sequence>MERNINGKPSWQFLPLERDQLIHIETKQLRKLNGPECRVLEILLAHQGQVVTKHELLELAWPGRVVSDASLTQSIAQLRLALGDNGKDQDVIKTVPYQGYLLFDNLIERVELASKPSDLSEATDTELMLEAPERPVSPRVHWLSWCKKMVSGLLMLVAVLQAGDAVHRYTFAWDVKLETWKTVVRDNTTFLYQDNSASRKLYHYLSGNSAIANAHRISHLLVSTGVRHYHVACIYTNPQTEMQNAKNLTFALGERFQFIGGTIDDVCR</sequence>
<evidence type="ECO:0000313" key="7">
    <source>
        <dbReference type="Proteomes" id="UP001150001"/>
    </source>
</evidence>
<evidence type="ECO:0000256" key="1">
    <source>
        <dbReference type="ARBA" id="ARBA00023125"/>
    </source>
</evidence>
<dbReference type="InterPro" id="IPR016032">
    <property type="entry name" value="Sig_transdc_resp-reg_C-effctor"/>
</dbReference>
<dbReference type="GO" id="GO:0006355">
    <property type="term" value="P:regulation of DNA-templated transcription"/>
    <property type="evidence" value="ECO:0007669"/>
    <property type="project" value="InterPro"/>
</dbReference>
<dbReference type="SUPFAM" id="SSF46894">
    <property type="entry name" value="C-terminal effector domain of the bipartite response regulators"/>
    <property type="match status" value="1"/>
</dbReference>
<dbReference type="Proteomes" id="UP000094761">
    <property type="component" value="Unassembled WGS sequence"/>
</dbReference>
<dbReference type="GO" id="GO:0003677">
    <property type="term" value="F:DNA binding"/>
    <property type="evidence" value="ECO:0007669"/>
    <property type="project" value="UniProtKB-UniRule"/>
</dbReference>
<name>A0A178J542_9VIBR</name>
<dbReference type="OrthoDB" id="5594115at2"/>